<dbReference type="EMBL" id="JAPFQO010000008">
    <property type="protein sequence ID" value="MCX2740900.1"/>
    <property type="molecule type" value="Genomic_DNA"/>
</dbReference>
<dbReference type="RefSeq" id="WP_266052963.1">
    <property type="nucleotide sequence ID" value="NZ_JAPFQO010000008.1"/>
</dbReference>
<comment type="caution">
    <text evidence="1">The sequence shown here is derived from an EMBL/GenBank/DDBJ whole genome shotgun (WGS) entry which is preliminary data.</text>
</comment>
<sequence length="64" mass="7457">MFVLLRVTQVLVFSHEPFFPYLCKEINEPDILKHGHGVWNVSRIDQHPTWFQGSLPLIKDHSAS</sequence>
<proteinExistence type="predicted"/>
<name>A0ABT3RGL2_9BACT</name>
<dbReference type="Proteomes" id="UP001207228">
    <property type="component" value="Unassembled WGS sequence"/>
</dbReference>
<evidence type="ECO:0000313" key="2">
    <source>
        <dbReference type="Proteomes" id="UP001207228"/>
    </source>
</evidence>
<keyword evidence="2" id="KW-1185">Reference proteome</keyword>
<reference evidence="1 2" key="1">
    <citation type="submission" date="2022-11" db="EMBL/GenBank/DDBJ databases">
        <title>The characterization of three novel Bacteroidetes species and genomic analysis of their roles in tidal elemental geochemical cycles.</title>
        <authorList>
            <person name="Ma K.-J."/>
        </authorList>
    </citation>
    <scope>NUCLEOTIDE SEQUENCE [LARGE SCALE GENOMIC DNA]</scope>
    <source>
        <strain evidence="1 2">M82</strain>
    </source>
</reference>
<protein>
    <submittedName>
        <fullName evidence="1">Uncharacterized protein</fullName>
    </submittedName>
</protein>
<gene>
    <name evidence="1" type="ORF">OO017_13160</name>
</gene>
<accession>A0ABT3RGL2</accession>
<evidence type="ECO:0000313" key="1">
    <source>
        <dbReference type="EMBL" id="MCX2740900.1"/>
    </source>
</evidence>
<organism evidence="1 2">
    <name type="scientific">Pontibacter anaerobius</name>
    <dbReference type="NCBI Taxonomy" id="2993940"/>
    <lineage>
        <taxon>Bacteria</taxon>
        <taxon>Pseudomonadati</taxon>
        <taxon>Bacteroidota</taxon>
        <taxon>Cytophagia</taxon>
        <taxon>Cytophagales</taxon>
        <taxon>Hymenobacteraceae</taxon>
        <taxon>Pontibacter</taxon>
    </lineage>
</organism>